<organism evidence="2 3">
    <name type="scientific">Cloeon dipterum</name>
    <dbReference type="NCBI Taxonomy" id="197152"/>
    <lineage>
        <taxon>Eukaryota</taxon>
        <taxon>Metazoa</taxon>
        <taxon>Ecdysozoa</taxon>
        <taxon>Arthropoda</taxon>
        <taxon>Hexapoda</taxon>
        <taxon>Insecta</taxon>
        <taxon>Pterygota</taxon>
        <taxon>Palaeoptera</taxon>
        <taxon>Ephemeroptera</taxon>
        <taxon>Pisciforma</taxon>
        <taxon>Baetidae</taxon>
        <taxon>Cloeon</taxon>
    </lineage>
</organism>
<evidence type="ECO:0000256" key="1">
    <source>
        <dbReference type="SAM" id="SignalP"/>
    </source>
</evidence>
<name>A0A8S1CR86_9INSE</name>
<feature type="chain" id="PRO_5035773312" evidence="1">
    <location>
        <begin position="16"/>
        <end position="235"/>
    </location>
</feature>
<protein>
    <submittedName>
        <fullName evidence="2">Uncharacterized protein</fullName>
    </submittedName>
</protein>
<dbReference type="EMBL" id="CADEPI010000052">
    <property type="protein sequence ID" value="CAB3370438.1"/>
    <property type="molecule type" value="Genomic_DNA"/>
</dbReference>
<comment type="caution">
    <text evidence="2">The sequence shown here is derived from an EMBL/GenBank/DDBJ whole genome shotgun (WGS) entry which is preliminary data.</text>
</comment>
<evidence type="ECO:0000313" key="2">
    <source>
        <dbReference type="EMBL" id="CAB3370438.1"/>
    </source>
</evidence>
<feature type="signal peptide" evidence="1">
    <location>
        <begin position="1"/>
        <end position="15"/>
    </location>
</feature>
<keyword evidence="3" id="KW-1185">Reference proteome</keyword>
<dbReference type="Proteomes" id="UP000494165">
    <property type="component" value="Unassembled WGS sequence"/>
</dbReference>
<evidence type="ECO:0000313" key="3">
    <source>
        <dbReference type="Proteomes" id="UP000494165"/>
    </source>
</evidence>
<keyword evidence="1" id="KW-0732">Signal</keyword>
<accession>A0A8S1CR86</accession>
<gene>
    <name evidence="2" type="ORF">CLODIP_2_CD10727</name>
</gene>
<proteinExistence type="predicted"/>
<sequence length="235" mass="26507">MSAVALLFIVSSAAAYSSLECDSPELRHSTKVDVAVCVAQCLDLDFQATKNCSYSSHTGKVIVKYENFQKDGCTKCVLDWKNFQMYKTTAGLFQLVTNQKCGKKIDYGIAIPTDSDLAGMSCGIIWPLERHWLPKDWDEVRCVIESLPEDVQRIGKLRLAAYRSSCSKEFFFCTTDTPRSLRKSFLFEELNNQTLAQNGTCAIFDFKIKNKKAVDVRLRAADCKEKAFNLCELEV</sequence>
<reference evidence="2 3" key="1">
    <citation type="submission" date="2020-04" db="EMBL/GenBank/DDBJ databases">
        <authorList>
            <person name="Alioto T."/>
            <person name="Alioto T."/>
            <person name="Gomez Garrido J."/>
        </authorList>
    </citation>
    <scope>NUCLEOTIDE SEQUENCE [LARGE SCALE GENOMIC DNA]</scope>
</reference>
<dbReference type="AlphaFoldDB" id="A0A8S1CR86"/>